<gene>
    <name evidence="1" type="primary">PARPA_03285.1 scaffold 7241</name>
</gene>
<protein>
    <submittedName>
        <fullName evidence="1">Uncharacterized protein</fullName>
    </submittedName>
</protein>
<accession>A0A0B7N3T2</accession>
<name>A0A0B7N3T2_9FUNG</name>
<dbReference type="Proteomes" id="UP000054107">
    <property type="component" value="Unassembled WGS sequence"/>
</dbReference>
<dbReference type="AlphaFoldDB" id="A0A0B7N3T2"/>
<dbReference type="OrthoDB" id="2417874at2759"/>
<evidence type="ECO:0000313" key="1">
    <source>
        <dbReference type="EMBL" id="CEP09734.1"/>
    </source>
</evidence>
<dbReference type="EMBL" id="LN722188">
    <property type="protein sequence ID" value="CEP09734.1"/>
    <property type="molecule type" value="Genomic_DNA"/>
</dbReference>
<sequence>MEPLSSSAVRYLGYALYHTESRLSDFLDGLLVKVQRHCNLLKQRNLSIRGAGLAANSLLLFKVYHLLCVVTGPITEVVGGGSQKGSTGVFGAVSSWCCLVYSLSSSQVTGFK</sequence>
<organism evidence="1 2">
    <name type="scientific">Parasitella parasitica</name>
    <dbReference type="NCBI Taxonomy" id="35722"/>
    <lineage>
        <taxon>Eukaryota</taxon>
        <taxon>Fungi</taxon>
        <taxon>Fungi incertae sedis</taxon>
        <taxon>Mucoromycota</taxon>
        <taxon>Mucoromycotina</taxon>
        <taxon>Mucoromycetes</taxon>
        <taxon>Mucorales</taxon>
        <taxon>Mucorineae</taxon>
        <taxon>Mucoraceae</taxon>
        <taxon>Parasitella</taxon>
    </lineage>
</organism>
<keyword evidence="2" id="KW-1185">Reference proteome</keyword>
<evidence type="ECO:0000313" key="2">
    <source>
        <dbReference type="Proteomes" id="UP000054107"/>
    </source>
</evidence>
<reference evidence="1 2" key="1">
    <citation type="submission" date="2014-09" db="EMBL/GenBank/DDBJ databases">
        <authorList>
            <person name="Ellenberger Sabrina"/>
        </authorList>
    </citation>
    <scope>NUCLEOTIDE SEQUENCE [LARGE SCALE GENOMIC DNA]</scope>
    <source>
        <strain evidence="1 2">CBS 412.66</strain>
    </source>
</reference>
<proteinExistence type="predicted"/>